<evidence type="ECO:0000313" key="1">
    <source>
        <dbReference type="EMBL" id="ESR43828.1"/>
    </source>
</evidence>
<dbReference type="STRING" id="85681.V4S8J1"/>
<sequence length="747" mass="83807">MAKMLVTSIESMGEFDELDHVPLISRQKSLLSSKRTGTPRIDAVVKNEDRDDEDLLPSPSVTGMDHQLVLKQSPYHEAPIPVGVTSEVSNSEVLQNSSDDVGMAKDARLEEVEVNTLYENMVLSIDSAEVKVENSDNNVLSALGDGVNDFVGIDAASDTVRTNTPVDFADDDLDHIVLKERRRMLLQRRCLQLENPVVEGTSAGFSEDLVDTYGGRIYEDTQSAHTESSITSSNYNDISPVNASSETIIAASSFTTNQDSEIPGKSLVLEAPESRKDMENCETMYYSDREFKEFNSCDGQCDVQPGSSSMHIPSLHTSAKVKVEPVENSELNHSEKNSLVMCSSDRAFAEFNSCDGQCDVQPRSSIMQVSTLQTSVKVKVEPVENSELNHSEKNSLINCSFKIPVKSEKEIPDELHEDGVDYMPLQVRMKKRTLVGKAELNCTSNVVHLSKTVHPALQDAHLAPQSAKPMRVERTRKRKKTATDSVETALEEDAPGLLRVLREQGVSVDEIKLYGETESDDVLEEELNEDSFSELEEVISKLFSQRDSLLKFPSVRCTKDSKPSYCLACLFSLVEQARYLQFRKWPVEWGWCRDLHSFIFVFKRHNRIVLERPEYGYATYFFELVDLLPLDWQIKRLVTTMKLTSCGRINLIENKSLTVGEDLTEGEAKVLMEFGWVPNTGLGTMLNYRDRVFHDRKNEKDTSEWRSKIGKLLVDGYNGGTIISTNIPYNVIKNKGADGPDIKLESD</sequence>
<dbReference type="EMBL" id="KI536861">
    <property type="protein sequence ID" value="ESR43828.1"/>
    <property type="molecule type" value="Genomic_DNA"/>
</dbReference>
<evidence type="ECO:0008006" key="3">
    <source>
        <dbReference type="Google" id="ProtNLM"/>
    </source>
</evidence>
<reference evidence="1 2" key="1">
    <citation type="submission" date="2013-10" db="EMBL/GenBank/DDBJ databases">
        <authorList>
            <consortium name="International Citrus Genome Consortium"/>
            <person name="Jenkins J."/>
            <person name="Schmutz J."/>
            <person name="Prochnik S."/>
            <person name="Rokhsar D."/>
            <person name="Gmitter F."/>
            <person name="Ollitrault P."/>
            <person name="Machado M."/>
            <person name="Talon M."/>
            <person name="Wincker P."/>
            <person name="Jaillon O."/>
            <person name="Morgante M."/>
        </authorList>
    </citation>
    <scope>NUCLEOTIDE SEQUENCE</scope>
    <source>
        <strain evidence="2">cv. Clemenules</strain>
    </source>
</reference>
<dbReference type="AlphaFoldDB" id="V4S8J1"/>
<dbReference type="InParanoid" id="V4S8J1"/>
<accession>V4S8J1</accession>
<dbReference type="PANTHER" id="PTHR47871">
    <property type="entry name" value="NAC DOMAIN-CONTAINING PROTEIN 8"/>
    <property type="match status" value="1"/>
</dbReference>
<gene>
    <name evidence="1" type="ORF">CICLE_v10011142mg</name>
</gene>
<dbReference type="FunCoup" id="V4S8J1">
    <property type="interactions" value="880"/>
</dbReference>
<dbReference type="eggNOG" id="ENOG502QV4G">
    <property type="taxonomic scope" value="Eukaryota"/>
</dbReference>
<dbReference type="Gramene" id="ESR43828">
    <property type="protein sequence ID" value="ESR43828"/>
    <property type="gene ID" value="CICLE_v10011142mg"/>
</dbReference>
<protein>
    <recommendedName>
        <fullName evidence="3">NAC domain-containing protein</fullName>
    </recommendedName>
</protein>
<dbReference type="OMA" id="WEPNTGL"/>
<proteinExistence type="predicted"/>
<keyword evidence="2" id="KW-1185">Reference proteome</keyword>
<evidence type="ECO:0000313" key="2">
    <source>
        <dbReference type="Proteomes" id="UP000030687"/>
    </source>
</evidence>
<dbReference type="OrthoDB" id="2021147at2759"/>
<organism evidence="1 2">
    <name type="scientific">Citrus clementina</name>
    <name type="common">Clementine</name>
    <name type="synonym">Citrus deliciosa x Citrus sinensis</name>
    <dbReference type="NCBI Taxonomy" id="85681"/>
    <lineage>
        <taxon>Eukaryota</taxon>
        <taxon>Viridiplantae</taxon>
        <taxon>Streptophyta</taxon>
        <taxon>Embryophyta</taxon>
        <taxon>Tracheophyta</taxon>
        <taxon>Spermatophyta</taxon>
        <taxon>Magnoliopsida</taxon>
        <taxon>eudicotyledons</taxon>
        <taxon>Gunneridae</taxon>
        <taxon>Pentapetalae</taxon>
        <taxon>rosids</taxon>
        <taxon>malvids</taxon>
        <taxon>Sapindales</taxon>
        <taxon>Rutaceae</taxon>
        <taxon>Aurantioideae</taxon>
        <taxon>Citrus</taxon>
    </lineage>
</organism>
<name>V4S8J1_CITCL</name>
<dbReference type="PANTHER" id="PTHR47871:SF2">
    <property type="entry name" value="OS03G0221300 PROTEIN"/>
    <property type="match status" value="1"/>
</dbReference>
<dbReference type="Proteomes" id="UP000030687">
    <property type="component" value="Unassembled WGS sequence"/>
</dbReference>